<reference evidence="1" key="1">
    <citation type="submission" date="2020-05" db="EMBL/GenBank/DDBJ databases">
        <authorList>
            <person name="Zhu T."/>
            <person name="Keshari N."/>
            <person name="Lu X."/>
        </authorList>
    </citation>
    <scope>NUCLEOTIDE SEQUENCE</scope>
    <source>
        <strain evidence="1">NK1-12</strain>
    </source>
</reference>
<name>A0AA97AJH8_9CYAN</name>
<organism evidence="1">
    <name type="scientific">Leptolyngbya sp. NK1-12</name>
    <dbReference type="NCBI Taxonomy" id="2547451"/>
    <lineage>
        <taxon>Bacteria</taxon>
        <taxon>Bacillati</taxon>
        <taxon>Cyanobacteriota</taxon>
        <taxon>Cyanophyceae</taxon>
        <taxon>Leptolyngbyales</taxon>
        <taxon>Leptolyngbyaceae</taxon>
        <taxon>Leptolyngbya group</taxon>
        <taxon>Leptolyngbya</taxon>
    </lineage>
</organism>
<dbReference type="AlphaFoldDB" id="A0AA97AJH8"/>
<gene>
    <name evidence="1" type="ORF">HJG54_20135</name>
</gene>
<protein>
    <submittedName>
        <fullName evidence="1">Uncharacterized protein</fullName>
    </submittedName>
</protein>
<sequence length="90" mass="10656">MNSLDQGSILDCQWQRYRQLELLPESVPNPYLENTFGLGWLWRGFVKALVDELIEEQQVDYLNRCWSLDEFGEAEASPPHSLQRLWKLMN</sequence>
<proteinExistence type="predicted"/>
<accession>A0AA97AJH8</accession>
<evidence type="ECO:0000313" key="1">
    <source>
        <dbReference type="EMBL" id="WNZ24931.1"/>
    </source>
</evidence>
<dbReference type="RefSeq" id="WP_316430955.1">
    <property type="nucleotide sequence ID" value="NZ_CP053586.1"/>
</dbReference>
<dbReference type="EMBL" id="CP053586">
    <property type="protein sequence ID" value="WNZ24931.1"/>
    <property type="molecule type" value="Genomic_DNA"/>
</dbReference>